<proteinExistence type="predicted"/>
<name>A0ACC1N784_9APHY</name>
<comment type="caution">
    <text evidence="1">The sequence shown here is derived from an EMBL/GenBank/DDBJ whole genome shotgun (WGS) entry which is preliminary data.</text>
</comment>
<evidence type="ECO:0000313" key="1">
    <source>
        <dbReference type="EMBL" id="KAJ2974648.1"/>
    </source>
</evidence>
<gene>
    <name evidence="1" type="ORF">NUW54_g11862</name>
</gene>
<dbReference type="Proteomes" id="UP001144978">
    <property type="component" value="Unassembled WGS sequence"/>
</dbReference>
<keyword evidence="2" id="KW-1185">Reference proteome</keyword>
<organism evidence="1 2">
    <name type="scientific">Trametes sanguinea</name>
    <dbReference type="NCBI Taxonomy" id="158606"/>
    <lineage>
        <taxon>Eukaryota</taxon>
        <taxon>Fungi</taxon>
        <taxon>Dikarya</taxon>
        <taxon>Basidiomycota</taxon>
        <taxon>Agaricomycotina</taxon>
        <taxon>Agaricomycetes</taxon>
        <taxon>Polyporales</taxon>
        <taxon>Polyporaceae</taxon>
        <taxon>Trametes</taxon>
    </lineage>
</organism>
<accession>A0ACC1N784</accession>
<dbReference type="EMBL" id="JANSHE010004799">
    <property type="protein sequence ID" value="KAJ2974648.1"/>
    <property type="molecule type" value="Genomic_DNA"/>
</dbReference>
<evidence type="ECO:0000313" key="2">
    <source>
        <dbReference type="Proteomes" id="UP001144978"/>
    </source>
</evidence>
<sequence>MEHYLPHDAWIEAFLLRDGFPDNKGYGGSFDNIPVGEGEAAMYQPFVNAVNSLGVLDGFVLANGSGKPDSTGKTVTHCGMVSTRETDQRLMLRPPRVVREARRLLRAQGEQGKASQHLPHRFLLALELPRPLPAQVGHQAAPVRSDKVADNPLLTSAII</sequence>
<protein>
    <submittedName>
        <fullName evidence="1">Uncharacterized protein</fullName>
    </submittedName>
</protein>
<reference evidence="1" key="1">
    <citation type="submission" date="2022-08" db="EMBL/GenBank/DDBJ databases">
        <title>Genome Sequence of Pycnoporus sanguineus.</title>
        <authorList>
            <person name="Buettner E."/>
        </authorList>
    </citation>
    <scope>NUCLEOTIDE SEQUENCE</scope>
    <source>
        <strain evidence="1">CG-C14</strain>
    </source>
</reference>